<dbReference type="PATRIC" id="fig|754476.3.peg.202"/>
<dbReference type="Pfam" id="PF07715">
    <property type="entry name" value="Plug"/>
    <property type="match status" value="1"/>
</dbReference>
<evidence type="ECO:0000256" key="4">
    <source>
        <dbReference type="ARBA" id="ARBA00022496"/>
    </source>
</evidence>
<dbReference type="GO" id="GO:0009279">
    <property type="term" value="C:cell outer membrane"/>
    <property type="evidence" value="ECO:0007669"/>
    <property type="project" value="UniProtKB-SubCell"/>
</dbReference>
<dbReference type="PANTHER" id="PTHR30069">
    <property type="entry name" value="TONB-DEPENDENT OUTER MEMBRANE RECEPTOR"/>
    <property type="match status" value="1"/>
</dbReference>
<evidence type="ECO:0000313" key="12">
    <source>
        <dbReference type="EMBL" id="AFI83062.1"/>
    </source>
</evidence>
<dbReference type="InterPro" id="IPR039426">
    <property type="entry name" value="TonB-dep_rcpt-like"/>
</dbReference>
<evidence type="ECO:0000256" key="5">
    <source>
        <dbReference type="ARBA" id="ARBA00022692"/>
    </source>
</evidence>
<keyword evidence="7 11" id="KW-0798">TonB box</keyword>
<dbReference type="RefSeq" id="WP_014705438.1">
    <property type="nucleotide sequence ID" value="NC_017857.3"/>
</dbReference>
<keyword evidence="3 10" id="KW-1134">Transmembrane beta strand</keyword>
<dbReference type="CDD" id="cd01347">
    <property type="entry name" value="ligand_gated_channel"/>
    <property type="match status" value="1"/>
</dbReference>
<dbReference type="eggNOG" id="COG4206">
    <property type="taxonomic scope" value="Bacteria"/>
</dbReference>
<protein>
    <submittedName>
        <fullName evidence="12">TonB-dependent siderophore receptor</fullName>
    </submittedName>
</protein>
<keyword evidence="2 10" id="KW-0813">Transport</keyword>
<dbReference type="GO" id="GO:0015344">
    <property type="term" value="F:siderophore uptake transmembrane transporter activity"/>
    <property type="evidence" value="ECO:0007669"/>
    <property type="project" value="TreeGrafter"/>
</dbReference>
<dbReference type="Pfam" id="PF00593">
    <property type="entry name" value="TonB_dep_Rec_b-barrel"/>
    <property type="match status" value="1"/>
</dbReference>
<evidence type="ECO:0000256" key="2">
    <source>
        <dbReference type="ARBA" id="ARBA00022448"/>
    </source>
</evidence>
<comment type="subcellular location">
    <subcellularLocation>
        <location evidence="1 10">Cell outer membrane</location>
        <topology evidence="1 10">Multi-pass membrane protein</topology>
    </subcellularLocation>
</comment>
<evidence type="ECO:0000256" key="9">
    <source>
        <dbReference type="ARBA" id="ARBA00023237"/>
    </source>
</evidence>
<name>I1XF93_METNJ</name>
<dbReference type="Proteomes" id="UP000009144">
    <property type="component" value="Chromosome"/>
</dbReference>
<dbReference type="InterPro" id="IPR011662">
    <property type="entry name" value="Secretin/TonB_short_N"/>
</dbReference>
<evidence type="ECO:0000256" key="11">
    <source>
        <dbReference type="RuleBase" id="RU003357"/>
    </source>
</evidence>
<dbReference type="InterPro" id="IPR000531">
    <property type="entry name" value="Beta-barrel_TonB"/>
</dbReference>
<keyword evidence="4" id="KW-0406">Ion transport</keyword>
<dbReference type="STRING" id="754476.Q7A_203"/>
<keyword evidence="12" id="KW-0675">Receptor</keyword>
<dbReference type="EMBL" id="CP003390">
    <property type="protein sequence ID" value="AFI83062.1"/>
    <property type="molecule type" value="Genomic_DNA"/>
</dbReference>
<evidence type="ECO:0000256" key="3">
    <source>
        <dbReference type="ARBA" id="ARBA00022452"/>
    </source>
</evidence>
<dbReference type="InterPro" id="IPR037066">
    <property type="entry name" value="Plug_dom_sf"/>
</dbReference>
<dbReference type="SMART" id="SM00965">
    <property type="entry name" value="STN"/>
    <property type="match status" value="1"/>
</dbReference>
<dbReference type="InterPro" id="IPR012910">
    <property type="entry name" value="Plug_dom"/>
</dbReference>
<evidence type="ECO:0000256" key="8">
    <source>
        <dbReference type="ARBA" id="ARBA00023136"/>
    </source>
</evidence>
<proteinExistence type="inferred from homology"/>
<dbReference type="PROSITE" id="PS52016">
    <property type="entry name" value="TONB_DEPENDENT_REC_3"/>
    <property type="match status" value="1"/>
</dbReference>
<reference evidence="12 13" key="1">
    <citation type="journal article" date="2012" name="J. Bacteriol.">
        <title>Complete genome sequences of Methylophaga sp. strain JAM1 and Methylophaga sp. strain JAM7.</title>
        <authorList>
            <person name="Villeneuve C."/>
            <person name="Martineau C."/>
            <person name="Mauffrey F."/>
            <person name="Villemur R."/>
        </authorList>
    </citation>
    <scope>NUCLEOTIDE SEQUENCE [LARGE SCALE GENOMIC DNA]</scope>
    <source>
        <strain evidence="12 13">JAM1</strain>
    </source>
</reference>
<evidence type="ECO:0000256" key="10">
    <source>
        <dbReference type="PROSITE-ProRule" id="PRU01360"/>
    </source>
</evidence>
<comment type="similarity">
    <text evidence="10 11">Belongs to the TonB-dependent receptor family.</text>
</comment>
<evidence type="ECO:0000256" key="7">
    <source>
        <dbReference type="ARBA" id="ARBA00023077"/>
    </source>
</evidence>
<keyword evidence="8 10" id="KW-0472">Membrane</keyword>
<dbReference type="HOGENOM" id="CLU_015930_0_0_6"/>
<reference evidence="12 13" key="2">
    <citation type="journal article" date="2013" name="Int. J. Syst. Evol. Microbiol.">
        <title>Methylophaga nitratireducenticrescens sp. nov. and Methylophaga frappieri sp. nov., isolated from the biofilm of the methanol-fed denitrification system treating the seawater at the Montreal Biodome.</title>
        <authorList>
            <person name="Villeneuve C."/>
            <person name="Martineau C."/>
            <person name="Mauffrey F."/>
            <person name="Villemur R."/>
        </authorList>
    </citation>
    <scope>NUCLEOTIDE SEQUENCE [LARGE SCALE GENOMIC DNA]</scope>
    <source>
        <strain evidence="12 13">JAM1</strain>
    </source>
</reference>
<dbReference type="SUPFAM" id="SSF56935">
    <property type="entry name" value="Porins"/>
    <property type="match status" value="1"/>
</dbReference>
<dbReference type="InterPro" id="IPR036942">
    <property type="entry name" value="Beta-barrel_TonB_sf"/>
</dbReference>
<organism evidence="12 13">
    <name type="scientific">Methylophaga nitratireducenticrescens</name>
    <dbReference type="NCBI Taxonomy" id="754476"/>
    <lineage>
        <taxon>Bacteria</taxon>
        <taxon>Pseudomonadati</taxon>
        <taxon>Pseudomonadota</taxon>
        <taxon>Gammaproteobacteria</taxon>
        <taxon>Thiotrichales</taxon>
        <taxon>Piscirickettsiaceae</taxon>
        <taxon>Methylophaga</taxon>
    </lineage>
</organism>
<dbReference type="PANTHER" id="PTHR30069:SF42">
    <property type="entry name" value="FERRIC AEROBACTIN RECEPTOR"/>
    <property type="match status" value="1"/>
</dbReference>
<keyword evidence="13" id="KW-1185">Reference proteome</keyword>
<keyword evidence="5 10" id="KW-0812">Transmembrane</keyword>
<dbReference type="GO" id="GO:0044718">
    <property type="term" value="P:siderophore transmembrane transport"/>
    <property type="evidence" value="ECO:0007669"/>
    <property type="project" value="TreeGrafter"/>
</dbReference>
<dbReference type="AlphaFoldDB" id="I1XF93"/>
<gene>
    <name evidence="12" type="ordered locus">Q7A_203</name>
</gene>
<keyword evidence="9 10" id="KW-0998">Cell outer membrane</keyword>
<accession>I1XF93</accession>
<evidence type="ECO:0000256" key="1">
    <source>
        <dbReference type="ARBA" id="ARBA00004571"/>
    </source>
</evidence>
<keyword evidence="4" id="KW-0410">Iron transport</keyword>
<sequence length="815" mass="89050">MKKQHAFWNKLKPLNRHLLAASIVSNIVLTGGVMITPAYAQTALQQQRITIAAGSLESALIQFSVQSGITVSFTPDIVKGQTAAEYTGSYVPEELLSKLLVASGLQSKQLENGSYTLVKRLQQAQASVELETVTVTSSRFGRTMDTLSRSVTTIDKTAIKQQQEMSGNVAEILGKLVPGMAPSSGTLSNSSQTLRGRKVLVLIDGVPMNTNRNVSRDLFNLTASSIESIEVVRGGSSVYGGGAAGGIIHINTVKGEAGPASFETSLSGGSSLTQLDSDSLSGRLDQKVSGKQGAVDYLLSFSGERVQSFYDADGARIAPEPSQGDLMDTDSLDLLGKLGYDFGDQRLQLTASFLDAEQDTDFISDPAVRAFPPGDVQARSLKGLQLDDQTDRQNLILNLDYSKQDLFGSTLNSQIYYRDYETRFSPFDGRPFGSWNNLAQTFLESEVYGGRLTFDTPLFDMAPVDATLLWGADFNHEETAQPATLFDGDAFDSSGGTHFIVTDSERTFVPEIKTESYGVFGQLELFPADWLILRGGVRHEWVDVSFSDYTTLGQGNSIEGGELDYSETSYNFGAVVTLSESIDVYADFSQAFELPDIGLLLRLAPAGFNVDNPNLDPNITDSYEIGIRGTGRKLSASLAGFYSESDKGRIFIENFSVAQDRSREQIYGVEAAMDYSVNDRLSLGGTFTWLKGERENPSGGSDLALDSLRIPPLKLTGYLQYSPYEWWNVRLQALYSGHRNDAFDDGVDRLEVDNYTTVDLLNTLNGRMGTLNVGIENLLNNDYQTVFGQLLRDGQNTSNIPARGAMLRVSYSFQW</sequence>
<dbReference type="Gene3D" id="2.40.170.20">
    <property type="entry name" value="TonB-dependent receptor, beta-barrel domain"/>
    <property type="match status" value="1"/>
</dbReference>
<evidence type="ECO:0000256" key="6">
    <source>
        <dbReference type="ARBA" id="ARBA00023004"/>
    </source>
</evidence>
<keyword evidence="6" id="KW-0408">Iron</keyword>
<dbReference type="KEGG" id="mej:Q7A_203"/>
<dbReference type="Gene3D" id="2.170.130.10">
    <property type="entry name" value="TonB-dependent receptor, plug domain"/>
    <property type="match status" value="1"/>
</dbReference>
<evidence type="ECO:0000313" key="13">
    <source>
        <dbReference type="Proteomes" id="UP000009144"/>
    </source>
</evidence>
<dbReference type="Gene3D" id="3.55.50.30">
    <property type="match status" value="1"/>
</dbReference>